<evidence type="ECO:0000313" key="1">
    <source>
        <dbReference type="Proteomes" id="UP000887565"/>
    </source>
</evidence>
<name>A0A915IUC4_ROMCU</name>
<keyword evidence="1" id="KW-1185">Reference proteome</keyword>
<dbReference type="AlphaFoldDB" id="A0A915IUC4"/>
<reference evidence="2" key="1">
    <citation type="submission" date="2022-11" db="UniProtKB">
        <authorList>
            <consortium name="WormBaseParasite"/>
        </authorList>
    </citation>
    <scope>IDENTIFICATION</scope>
</reference>
<sequence>MQRGGNHPCIEENADDRMINEHIHVNADLFKDPLINIKVEDEIDELDAVGKPQTQRTHHTNCAQYFLL</sequence>
<dbReference type="WBParaSite" id="nRc.2.0.1.t17417-RA">
    <property type="protein sequence ID" value="nRc.2.0.1.t17417-RA"/>
    <property type="gene ID" value="nRc.2.0.1.g17417"/>
</dbReference>
<proteinExistence type="predicted"/>
<dbReference type="Proteomes" id="UP000887565">
    <property type="component" value="Unplaced"/>
</dbReference>
<organism evidence="1 2">
    <name type="scientific">Romanomermis culicivorax</name>
    <name type="common">Nematode worm</name>
    <dbReference type="NCBI Taxonomy" id="13658"/>
    <lineage>
        <taxon>Eukaryota</taxon>
        <taxon>Metazoa</taxon>
        <taxon>Ecdysozoa</taxon>
        <taxon>Nematoda</taxon>
        <taxon>Enoplea</taxon>
        <taxon>Dorylaimia</taxon>
        <taxon>Mermithida</taxon>
        <taxon>Mermithoidea</taxon>
        <taxon>Mermithidae</taxon>
        <taxon>Romanomermis</taxon>
    </lineage>
</organism>
<evidence type="ECO:0000313" key="2">
    <source>
        <dbReference type="WBParaSite" id="nRc.2.0.1.t17417-RA"/>
    </source>
</evidence>
<accession>A0A915IUC4</accession>
<protein>
    <submittedName>
        <fullName evidence="2">Uncharacterized protein</fullName>
    </submittedName>
</protein>